<keyword evidence="5 9" id="KW-0808">Transferase</keyword>
<evidence type="ECO:0000259" key="8">
    <source>
        <dbReference type="Pfam" id="PF00590"/>
    </source>
</evidence>
<dbReference type="InterPro" id="IPR000878">
    <property type="entry name" value="4pyrrol_Mease"/>
</dbReference>
<comment type="caution">
    <text evidence="9">The sequence shown here is derived from an EMBL/GenBank/DDBJ whole genome shotgun (WGS) entry which is preliminary data.</text>
</comment>
<dbReference type="InterPro" id="IPR006364">
    <property type="entry name" value="CobI/CbiL/CobIJ_dom"/>
</dbReference>
<dbReference type="GO" id="GO:0032259">
    <property type="term" value="P:methylation"/>
    <property type="evidence" value="ECO:0007669"/>
    <property type="project" value="UniProtKB-KW"/>
</dbReference>
<keyword evidence="4 9" id="KW-0489">Methyltransferase</keyword>
<accession>A0A0D1BT37</accession>
<dbReference type="SUPFAM" id="SSF53790">
    <property type="entry name" value="Tetrapyrrole methylase"/>
    <property type="match status" value="1"/>
</dbReference>
<dbReference type="OrthoDB" id="9804789at2"/>
<comment type="subunit">
    <text evidence="7">Homodimer.</text>
</comment>
<dbReference type="PIRSF" id="PIRSF036427">
    <property type="entry name" value="Precrrn-2_mtase"/>
    <property type="match status" value="1"/>
</dbReference>
<dbReference type="Gene3D" id="3.40.1010.10">
    <property type="entry name" value="Cobalt-precorrin-4 Transmethylase, Domain 1"/>
    <property type="match status" value="1"/>
</dbReference>
<comment type="function">
    <text evidence="7">Methylates cobalt-precorrin-2 at the C-20 position to produce cobalt-precorrin-3A in the anaerobic cobalamin biosynthesis pathway.</text>
</comment>
<dbReference type="PATRIC" id="fig|1379739.3.peg.1288"/>
<dbReference type="AlphaFoldDB" id="A0A0D1BT37"/>
<dbReference type="InterPro" id="IPR035996">
    <property type="entry name" value="4pyrrol_Methylase_sf"/>
</dbReference>
<dbReference type="Gene3D" id="3.30.950.10">
    <property type="entry name" value="Methyltransferase, Cobalt-precorrin-4 Transmethylase, Domain 2"/>
    <property type="match status" value="1"/>
</dbReference>
<dbReference type="Proteomes" id="UP000032250">
    <property type="component" value="Unassembled WGS sequence"/>
</dbReference>
<comment type="pathway">
    <text evidence="1">Cofactor biosynthesis; adenosylcobalamin biosynthesis.</text>
</comment>
<dbReference type="NCBIfam" id="NF004058">
    <property type="entry name" value="PRK05576.1-1"/>
    <property type="match status" value="1"/>
</dbReference>
<evidence type="ECO:0000256" key="7">
    <source>
        <dbReference type="PIRNR" id="PIRNR036427"/>
    </source>
</evidence>
<protein>
    <recommendedName>
        <fullName evidence="7">Cobalt-precorrin-2 C(20)-methyltransferase</fullName>
        <ecNumber evidence="7">2.1.1.151</ecNumber>
    </recommendedName>
</protein>
<dbReference type="HOGENOM" id="CLU_076014_2_1_9"/>
<comment type="similarity">
    <text evidence="2 7">Belongs to the precorrin methyltransferase family.</text>
</comment>
<evidence type="ECO:0000256" key="1">
    <source>
        <dbReference type="ARBA" id="ARBA00004953"/>
    </source>
</evidence>
<keyword evidence="3" id="KW-0169">Cobalamin biosynthesis</keyword>
<name>A0A0D1BT37_CLOBO</name>
<evidence type="ECO:0000256" key="6">
    <source>
        <dbReference type="ARBA" id="ARBA00022691"/>
    </source>
</evidence>
<reference evidence="9 10" key="1">
    <citation type="submission" date="2014-06" db="EMBL/GenBank/DDBJ databases">
        <title>Genome characterization of distinct group I Clostridium botulinum lineages.</title>
        <authorList>
            <person name="Giordani F."/>
            <person name="Anselmo A."/>
            <person name="Fillo S."/>
            <person name="Palozzi A.M."/>
            <person name="Fortunato A."/>
            <person name="Gentile B."/>
            <person name="Ciammaruconi A."/>
            <person name="Anniballi F."/>
            <person name="De Medici D."/>
            <person name="Lista F."/>
        </authorList>
    </citation>
    <scope>NUCLEOTIDE SEQUENCE [LARGE SCALE GENOMIC DNA]</scope>
    <source>
        <strain evidence="9 10">B2 450</strain>
    </source>
</reference>
<dbReference type="InterPro" id="IPR014776">
    <property type="entry name" value="4pyrrole_Mease_sub2"/>
</dbReference>
<dbReference type="GO" id="GO:0043781">
    <property type="term" value="F:cobalt-factor II C20-methyltransferase activity"/>
    <property type="evidence" value="ECO:0007669"/>
    <property type="project" value="UniProtKB-EC"/>
</dbReference>
<organism evidence="9 10">
    <name type="scientific">Clostridium botulinum B2 450</name>
    <dbReference type="NCBI Taxonomy" id="1379739"/>
    <lineage>
        <taxon>Bacteria</taxon>
        <taxon>Bacillati</taxon>
        <taxon>Bacillota</taxon>
        <taxon>Clostridia</taxon>
        <taxon>Eubacteriales</taxon>
        <taxon>Clostridiaceae</taxon>
        <taxon>Clostridium</taxon>
    </lineage>
</organism>
<dbReference type="EMBL" id="JXSU01000007">
    <property type="protein sequence ID" value="KIS22932.1"/>
    <property type="molecule type" value="Genomic_DNA"/>
</dbReference>
<dbReference type="UniPathway" id="UPA00148"/>
<feature type="domain" description="Tetrapyrrole methylase" evidence="8">
    <location>
        <begin position="21"/>
        <end position="221"/>
    </location>
</feature>
<proteinExistence type="inferred from homology"/>
<dbReference type="RefSeq" id="WP_003489225.1">
    <property type="nucleotide sequence ID" value="NZ_JXSU01000007.1"/>
</dbReference>
<dbReference type="PANTHER" id="PTHR43467:SF2">
    <property type="entry name" value="COBALT-PRECORRIN-2 C(20)-METHYLTRANSFERASE"/>
    <property type="match status" value="1"/>
</dbReference>
<dbReference type="EC" id="2.1.1.151" evidence="7"/>
<dbReference type="InterPro" id="IPR014777">
    <property type="entry name" value="4pyrrole_Mease_sub1"/>
</dbReference>
<dbReference type="CDD" id="cd11645">
    <property type="entry name" value="Precorrin_2_C20_MT"/>
    <property type="match status" value="1"/>
</dbReference>
<dbReference type="InterPro" id="IPR012382">
    <property type="entry name" value="CobI/CbiL"/>
</dbReference>
<evidence type="ECO:0000256" key="2">
    <source>
        <dbReference type="ARBA" id="ARBA00005879"/>
    </source>
</evidence>
<gene>
    <name evidence="9" type="ORF">N495_04825</name>
</gene>
<evidence type="ECO:0000256" key="4">
    <source>
        <dbReference type="ARBA" id="ARBA00022603"/>
    </source>
</evidence>
<dbReference type="GO" id="GO:0009236">
    <property type="term" value="P:cobalamin biosynthetic process"/>
    <property type="evidence" value="ECO:0007669"/>
    <property type="project" value="UniProtKB-UniRule"/>
</dbReference>
<evidence type="ECO:0000313" key="10">
    <source>
        <dbReference type="Proteomes" id="UP000032250"/>
    </source>
</evidence>
<dbReference type="PANTHER" id="PTHR43467">
    <property type="entry name" value="COBALT-PRECORRIN-2 C(20)-METHYLTRANSFERASE"/>
    <property type="match status" value="1"/>
</dbReference>
<comment type="catalytic activity">
    <reaction evidence="7">
        <text>Co-precorrin-2 + S-adenosyl-L-methionine = Co-precorrin-3 + S-adenosyl-L-homocysteine + H(+)</text>
        <dbReference type="Rhea" id="RHEA:17997"/>
        <dbReference type="ChEBI" id="CHEBI:15378"/>
        <dbReference type="ChEBI" id="CHEBI:57856"/>
        <dbReference type="ChEBI" id="CHEBI:59789"/>
        <dbReference type="ChEBI" id="CHEBI:60053"/>
        <dbReference type="ChEBI" id="CHEBI:60060"/>
        <dbReference type="EC" id="2.1.1.151"/>
    </reaction>
</comment>
<dbReference type="NCBIfam" id="TIGR01467">
    <property type="entry name" value="cobI_cbiL"/>
    <property type="match status" value="1"/>
</dbReference>
<sequence>MKDIHNNIEFENRDSDKKYGTLYGIGVGPGNEELLTIKAVKILESCDVVIAPTARDQGESIALNTAKNFINTKAEIYLKYFPMKKEKEAEIYENYRFMEKLLSEGKNVAFLTIGDPFVYSTYIYLLEYMKNHNLNIETVPGITSFCAAASLAGETLVIGDEPLLILPGNRLDSIKDEKYLVVMKYYKNTEEVLNKLEEKGFKYVCVKRAYREGQEILRTREEILNSKDYMSIIIANKK</sequence>
<dbReference type="GO" id="GO:0030788">
    <property type="term" value="F:precorrin-2 C20-methyltransferase activity"/>
    <property type="evidence" value="ECO:0007669"/>
    <property type="project" value="InterPro"/>
</dbReference>
<evidence type="ECO:0000256" key="3">
    <source>
        <dbReference type="ARBA" id="ARBA00022573"/>
    </source>
</evidence>
<dbReference type="Pfam" id="PF00590">
    <property type="entry name" value="TP_methylase"/>
    <property type="match status" value="1"/>
</dbReference>
<evidence type="ECO:0000313" key="9">
    <source>
        <dbReference type="EMBL" id="KIS22932.1"/>
    </source>
</evidence>
<evidence type="ECO:0000256" key="5">
    <source>
        <dbReference type="ARBA" id="ARBA00022679"/>
    </source>
</evidence>
<keyword evidence="6" id="KW-0949">S-adenosyl-L-methionine</keyword>